<dbReference type="PANTHER" id="PTHR38681">
    <property type="entry name" value="RETROVIRUS-RELATED POL POLYPROTEIN FROM TRANSPOSON 412-LIKE PROTEIN-RELATED"/>
    <property type="match status" value="1"/>
</dbReference>
<dbReference type="AlphaFoldDB" id="A0A183LLS8"/>
<dbReference type="EMBL" id="UZAI01001544">
    <property type="protein sequence ID" value="VDO63046.1"/>
    <property type="molecule type" value="Genomic_DNA"/>
</dbReference>
<proteinExistence type="predicted"/>
<evidence type="ECO:0000256" key="1">
    <source>
        <dbReference type="SAM" id="MobiDB-lite"/>
    </source>
</evidence>
<feature type="compositionally biased region" description="Polar residues" evidence="1">
    <location>
        <begin position="118"/>
        <end position="152"/>
    </location>
</feature>
<reference evidence="2 3" key="1">
    <citation type="submission" date="2018-11" db="EMBL/GenBank/DDBJ databases">
        <authorList>
            <consortium name="Pathogen Informatics"/>
        </authorList>
    </citation>
    <scope>NUCLEOTIDE SEQUENCE [LARGE SCALE GENOMIC DNA]</scope>
    <source>
        <strain evidence="2 3">Zambia</strain>
    </source>
</reference>
<keyword evidence="3" id="KW-1185">Reference proteome</keyword>
<dbReference type="STRING" id="48269.A0A183LLS8"/>
<evidence type="ECO:0000313" key="3">
    <source>
        <dbReference type="Proteomes" id="UP000277204"/>
    </source>
</evidence>
<evidence type="ECO:0000313" key="2">
    <source>
        <dbReference type="EMBL" id="VDO63046.1"/>
    </source>
</evidence>
<dbReference type="PANTHER" id="PTHR38681:SF1">
    <property type="entry name" value="RETROVIRUS-RELATED POL POLYPROTEIN FROM TRANSPOSON 412-LIKE PROTEIN"/>
    <property type="match status" value="1"/>
</dbReference>
<name>A0A183LLS8_9TREM</name>
<feature type="compositionally biased region" description="Polar residues" evidence="1">
    <location>
        <begin position="97"/>
        <end position="111"/>
    </location>
</feature>
<sequence length="307" mass="34741">MRTLSPVSTRIQHQQVALPRELSTCTRVFVRVDSVHEPWQQPCEGSFHVIARHEKTFKVDRYGRVEIVSIDRLKLVHVDDSALSDNLRFNARPIKPTTSRILKPSSGSTLDTPEISFSRPSQQHASSAPSTDETTVSRPDQQTTPPLTSDENAGSRDANETAVSRSGRRVRLPVRFLWFRRLQSTLAKTGLATHALVNVLSRYIGLNVWHTLGLELGRCGRFWFFGSMWFRPTSAAFLVRIPYERHLQILDTNHSGSMPTQAPSTARHSWYRSPKMTFVGNSTINDRFPVCQSVRPTIARQPISLTI</sequence>
<organism evidence="2 3">
    <name type="scientific">Schistosoma margrebowiei</name>
    <dbReference type="NCBI Taxonomy" id="48269"/>
    <lineage>
        <taxon>Eukaryota</taxon>
        <taxon>Metazoa</taxon>
        <taxon>Spiralia</taxon>
        <taxon>Lophotrochozoa</taxon>
        <taxon>Platyhelminthes</taxon>
        <taxon>Trematoda</taxon>
        <taxon>Digenea</taxon>
        <taxon>Strigeidida</taxon>
        <taxon>Schistosomatoidea</taxon>
        <taxon>Schistosomatidae</taxon>
        <taxon>Schistosoma</taxon>
    </lineage>
</organism>
<feature type="region of interest" description="Disordered" evidence="1">
    <location>
        <begin position="97"/>
        <end position="164"/>
    </location>
</feature>
<dbReference type="Proteomes" id="UP000277204">
    <property type="component" value="Unassembled WGS sequence"/>
</dbReference>
<protein>
    <submittedName>
        <fullName evidence="2">Uncharacterized protein</fullName>
    </submittedName>
</protein>
<gene>
    <name evidence="2" type="ORF">SMRZ_LOCUS4753</name>
</gene>
<accession>A0A183LLS8</accession>